<dbReference type="PANTHER" id="PTHR24169:SF25">
    <property type="entry name" value="DORSAL-RELATED IMMUNITY FACTOR DIF-RELATED"/>
    <property type="match status" value="1"/>
</dbReference>
<dbReference type="PROSITE" id="PS50254">
    <property type="entry name" value="REL_2"/>
    <property type="match status" value="1"/>
</dbReference>
<dbReference type="PROSITE" id="PS01204">
    <property type="entry name" value="REL_1"/>
    <property type="match status" value="1"/>
</dbReference>
<dbReference type="PANTHER" id="PTHR24169">
    <property type="entry name" value="NUCLEAR FACTOR NF-KAPPA-B PROTEIN"/>
    <property type="match status" value="1"/>
</dbReference>
<dbReference type="GO" id="GO:0045087">
    <property type="term" value="P:innate immune response"/>
    <property type="evidence" value="ECO:0007669"/>
    <property type="project" value="TreeGrafter"/>
</dbReference>
<dbReference type="InterPro" id="IPR032397">
    <property type="entry name" value="RHD_dimer"/>
</dbReference>
<dbReference type="GO" id="GO:0005737">
    <property type="term" value="C:cytoplasm"/>
    <property type="evidence" value="ECO:0007669"/>
    <property type="project" value="InterPro"/>
</dbReference>
<dbReference type="GO" id="GO:0045944">
    <property type="term" value="P:positive regulation of transcription by RNA polymerase II"/>
    <property type="evidence" value="ECO:0007669"/>
    <property type="project" value="TreeGrafter"/>
</dbReference>
<proteinExistence type="evidence at transcript level"/>
<dbReference type="InterPro" id="IPR030492">
    <property type="entry name" value="RHD_CS"/>
</dbReference>
<dbReference type="GO" id="GO:0005634">
    <property type="term" value="C:nucleus"/>
    <property type="evidence" value="ECO:0007669"/>
    <property type="project" value="TreeGrafter"/>
</dbReference>
<dbReference type="InterPro" id="IPR037059">
    <property type="entry name" value="RHD_DNA_bind_dom_sf"/>
</dbReference>
<dbReference type="Gene3D" id="2.60.40.340">
    <property type="entry name" value="Rel homology domain (RHD), DNA-binding domain"/>
    <property type="match status" value="1"/>
</dbReference>
<feature type="domain" description="RHD" evidence="1">
    <location>
        <begin position="21"/>
        <end position="198"/>
    </location>
</feature>
<dbReference type="Gene3D" id="2.60.40.10">
    <property type="entry name" value="Immunoglobulins"/>
    <property type="match status" value="1"/>
</dbReference>
<dbReference type="EMBL" id="MN056348">
    <property type="protein sequence ID" value="QHN75199.1"/>
    <property type="molecule type" value="mRNA"/>
</dbReference>
<dbReference type="InterPro" id="IPR013783">
    <property type="entry name" value="Ig-like_fold"/>
</dbReference>
<dbReference type="InterPro" id="IPR008967">
    <property type="entry name" value="p53-like_TF_DNA-bd_sf"/>
</dbReference>
<dbReference type="SUPFAM" id="SSF49417">
    <property type="entry name" value="p53-like transcription factors"/>
    <property type="match status" value="1"/>
</dbReference>
<dbReference type="InterPro" id="IPR000451">
    <property type="entry name" value="NFkB/Dor"/>
</dbReference>
<dbReference type="GO" id="GO:0000981">
    <property type="term" value="F:DNA-binding transcription factor activity, RNA polymerase II-specific"/>
    <property type="evidence" value="ECO:0007669"/>
    <property type="project" value="TreeGrafter"/>
</dbReference>
<reference evidence="2" key="1">
    <citation type="submission" date="2019-06" db="EMBL/GenBank/DDBJ databases">
        <authorList>
            <person name="Jo Y.H."/>
            <person name="Lee Y.S."/>
            <person name="Han Y.S."/>
        </authorList>
    </citation>
    <scope>NUCLEOTIDE SEQUENCE</scope>
</reference>
<dbReference type="InterPro" id="IPR011539">
    <property type="entry name" value="RHD_DNA_bind_dom"/>
</dbReference>
<dbReference type="GO" id="GO:0034097">
    <property type="term" value="P:response to cytokine"/>
    <property type="evidence" value="ECO:0007669"/>
    <property type="project" value="TreeGrafter"/>
</dbReference>
<evidence type="ECO:0000259" key="1">
    <source>
        <dbReference type="PROSITE" id="PS50254"/>
    </source>
</evidence>
<dbReference type="Pfam" id="PF00554">
    <property type="entry name" value="RHD_DNA_bind"/>
    <property type="match status" value="1"/>
</dbReference>
<dbReference type="AlphaFoldDB" id="A0A6B9V231"/>
<organism evidence="2">
    <name type="scientific">Tenebrio molitor</name>
    <name type="common">Yellow mealworm beetle</name>
    <dbReference type="NCBI Taxonomy" id="7067"/>
    <lineage>
        <taxon>Eukaryota</taxon>
        <taxon>Metazoa</taxon>
        <taxon>Ecdysozoa</taxon>
        <taxon>Arthropoda</taxon>
        <taxon>Hexapoda</taxon>
        <taxon>Insecta</taxon>
        <taxon>Pterygota</taxon>
        <taxon>Neoptera</taxon>
        <taxon>Endopterygota</taxon>
        <taxon>Coleoptera</taxon>
        <taxon>Polyphaga</taxon>
        <taxon>Cucujiformia</taxon>
        <taxon>Tenebrionidae</taxon>
        <taxon>Tenebrio</taxon>
    </lineage>
</organism>
<dbReference type="GO" id="GO:0048468">
    <property type="term" value="P:cell development"/>
    <property type="evidence" value="ECO:0007669"/>
    <property type="project" value="UniProtKB-ARBA"/>
</dbReference>
<evidence type="ECO:0000313" key="2">
    <source>
        <dbReference type="EMBL" id="QHN75199.1"/>
    </source>
</evidence>
<dbReference type="InterPro" id="IPR014756">
    <property type="entry name" value="Ig_E-set"/>
</dbReference>
<dbReference type="GO" id="GO:0000978">
    <property type="term" value="F:RNA polymerase II cis-regulatory region sequence-specific DNA binding"/>
    <property type="evidence" value="ECO:0007669"/>
    <property type="project" value="TreeGrafter"/>
</dbReference>
<dbReference type="OrthoDB" id="7881762at2759"/>
<gene>
    <name evidence="2" type="primary">DorX2</name>
</gene>
<sequence>MFAPVPETPHPLTPQLVPQCRPKPYIKIIEQPSKSVRFRYECEGRPGTLAGASSTPEHKIPFAIRVMGYQGRAAVVVSCVTKDEPYKPHPYTLVGQNCKKGVCTFTTNITADTTISFTKQAVQCVKKRDLKKSLKEREQDNIDPFRTGFKHRDDVKSMDLSAVRLCFQVVIEGEVPGQFSVVLNPVVSDPIYNRRTIPEPQIHRLSHCNCYADGGKPDIILLCTRVIKEDIKVRFFETKDGQVVWEGFGDFKPSEVYNQTAICFKPPSYHTPEITNPVEVFIQLQRPSDGAHSKALPFEFLPTDAKPGALKRKREKYNDSNEFFAQLLRSPIDKVPYLAGRDDAQGPSTMTWPEPFANLHLEGNIQTTPLQDNWNVTNDLNLPLKTTMGTGGPLPALQWPQQQPLDIFPLIDSLASPSTSQTMQQNWNITNDLCEGASENWETVEGMNRLLDLDNHQLELQPIHLNSGDLEMSDVNRLSETFQENLSLSDLLV</sequence>
<dbReference type="SMART" id="SM00429">
    <property type="entry name" value="IPT"/>
    <property type="match status" value="1"/>
</dbReference>
<dbReference type="GO" id="GO:0048731">
    <property type="term" value="P:system development"/>
    <property type="evidence" value="ECO:0007669"/>
    <property type="project" value="UniProtKB-ARBA"/>
</dbReference>
<name>A0A6B9V231_TENMO</name>
<dbReference type="SUPFAM" id="SSF81296">
    <property type="entry name" value="E set domains"/>
    <property type="match status" value="1"/>
</dbReference>
<dbReference type="GO" id="GO:0033554">
    <property type="term" value="P:cellular response to stress"/>
    <property type="evidence" value="ECO:0007669"/>
    <property type="project" value="TreeGrafter"/>
</dbReference>
<dbReference type="Pfam" id="PF16179">
    <property type="entry name" value="RHD_dimer"/>
    <property type="match status" value="1"/>
</dbReference>
<dbReference type="GO" id="GO:0007249">
    <property type="term" value="P:canonical NF-kappaB signal transduction"/>
    <property type="evidence" value="ECO:0007669"/>
    <property type="project" value="TreeGrafter"/>
</dbReference>
<dbReference type="GO" id="GO:0038061">
    <property type="term" value="P:non-canonical NF-kappaB signal transduction"/>
    <property type="evidence" value="ECO:0007669"/>
    <property type="project" value="TreeGrafter"/>
</dbReference>
<dbReference type="PRINTS" id="PR00057">
    <property type="entry name" value="NFKBTNSCPFCT"/>
</dbReference>
<protein>
    <submittedName>
        <fullName evidence="2">Dorsal isoform X2</fullName>
    </submittedName>
</protein>
<dbReference type="InterPro" id="IPR002909">
    <property type="entry name" value="IPT_dom"/>
</dbReference>
<accession>A0A6B9V231</accession>